<comment type="caution">
    <text evidence="2">The sequence shown here is derived from an EMBL/GenBank/DDBJ whole genome shotgun (WGS) entry which is preliminary data.</text>
</comment>
<evidence type="ECO:0000313" key="3">
    <source>
        <dbReference type="Proteomes" id="UP001221757"/>
    </source>
</evidence>
<dbReference type="Proteomes" id="UP001221757">
    <property type="component" value="Unassembled WGS sequence"/>
</dbReference>
<reference evidence="2" key="1">
    <citation type="submission" date="2023-03" db="EMBL/GenBank/DDBJ databases">
        <title>Massive genome expansion in bonnet fungi (Mycena s.s.) driven by repeated elements and novel gene families across ecological guilds.</title>
        <authorList>
            <consortium name="Lawrence Berkeley National Laboratory"/>
            <person name="Harder C.B."/>
            <person name="Miyauchi S."/>
            <person name="Viragh M."/>
            <person name="Kuo A."/>
            <person name="Thoen E."/>
            <person name="Andreopoulos B."/>
            <person name="Lu D."/>
            <person name="Skrede I."/>
            <person name="Drula E."/>
            <person name="Henrissat B."/>
            <person name="Morin E."/>
            <person name="Kohler A."/>
            <person name="Barry K."/>
            <person name="LaButti K."/>
            <person name="Morin E."/>
            <person name="Salamov A."/>
            <person name="Lipzen A."/>
            <person name="Mereny Z."/>
            <person name="Hegedus B."/>
            <person name="Baldrian P."/>
            <person name="Stursova M."/>
            <person name="Weitz H."/>
            <person name="Taylor A."/>
            <person name="Grigoriev I.V."/>
            <person name="Nagy L.G."/>
            <person name="Martin F."/>
            <person name="Kauserud H."/>
        </authorList>
    </citation>
    <scope>NUCLEOTIDE SEQUENCE</scope>
    <source>
        <strain evidence="2">CBHHK067</strain>
    </source>
</reference>
<dbReference type="AlphaFoldDB" id="A0AAD7BMW8"/>
<protein>
    <submittedName>
        <fullName evidence="2">Uncharacterized protein</fullName>
    </submittedName>
</protein>
<accession>A0AAD7BMW8</accession>
<proteinExistence type="predicted"/>
<gene>
    <name evidence="2" type="ORF">B0H17DRAFT_1111496</name>
</gene>
<feature type="compositionally biased region" description="Polar residues" evidence="1">
    <location>
        <begin position="10"/>
        <end position="21"/>
    </location>
</feature>
<sequence>MMLVHGGGSSYRSTSPRTSFQPSALAANLSPKAKDHAAAASAPEPQISTTVQTTADATVADDHSIPEDIQSVVAKADKIMATVLEFHGTKPYELTLALKVQPDVWDALKNNYEDQVGFKMEYSAASGTFIVTWPTWVHENLDVLFSPFTKISIADPLRFRCLYNKNMRIMTEKKASDLTPDLQFARLDSNGEPEDSIIVECAVAQTADALWKKAEDWVRAPHVQLVIAINVSIEDAPTPSGPKVKTELTMKDLDESQLPTYGPITINDRIWGGKLRQILVRLYFLPDEIRHALGAKFETVDFDITPCDDAENTYALDKALDDISDYLSSVTLDLITQTVFEICFPTDAPFDLKWDDFYKSFARGLRLDALHRHNRYNNAPVPEPQFPKVDVSKRRQTNQAYLQNRVKKRRT</sequence>
<organism evidence="2 3">
    <name type="scientific">Mycena rosella</name>
    <name type="common">Pink bonnet</name>
    <name type="synonym">Agaricus rosellus</name>
    <dbReference type="NCBI Taxonomy" id="1033263"/>
    <lineage>
        <taxon>Eukaryota</taxon>
        <taxon>Fungi</taxon>
        <taxon>Dikarya</taxon>
        <taxon>Basidiomycota</taxon>
        <taxon>Agaricomycotina</taxon>
        <taxon>Agaricomycetes</taxon>
        <taxon>Agaricomycetidae</taxon>
        <taxon>Agaricales</taxon>
        <taxon>Marasmiineae</taxon>
        <taxon>Mycenaceae</taxon>
        <taxon>Mycena</taxon>
    </lineage>
</organism>
<feature type="region of interest" description="Disordered" evidence="1">
    <location>
        <begin position="1"/>
        <end position="21"/>
    </location>
</feature>
<evidence type="ECO:0000313" key="2">
    <source>
        <dbReference type="EMBL" id="KAJ7625162.1"/>
    </source>
</evidence>
<name>A0AAD7BMW8_MYCRO</name>
<dbReference type="EMBL" id="JARKIE010000608">
    <property type="protein sequence ID" value="KAJ7625162.1"/>
    <property type="molecule type" value="Genomic_DNA"/>
</dbReference>
<keyword evidence="3" id="KW-1185">Reference proteome</keyword>
<evidence type="ECO:0000256" key="1">
    <source>
        <dbReference type="SAM" id="MobiDB-lite"/>
    </source>
</evidence>